<feature type="non-terminal residue" evidence="2">
    <location>
        <position position="1"/>
    </location>
</feature>
<dbReference type="GO" id="GO:0005737">
    <property type="term" value="C:cytoplasm"/>
    <property type="evidence" value="ECO:0007669"/>
    <property type="project" value="TreeGrafter"/>
</dbReference>
<dbReference type="GO" id="GO:0035591">
    <property type="term" value="F:signaling adaptor activity"/>
    <property type="evidence" value="ECO:0007669"/>
    <property type="project" value="TreeGrafter"/>
</dbReference>
<dbReference type="OMA" id="WKARWRQ"/>
<dbReference type="PANTHER" id="PTHR45960:SF2">
    <property type="entry name" value="PROTEIN DAUGHTER OF SEVENLESS"/>
    <property type="match status" value="1"/>
</dbReference>
<organism evidence="2">
    <name type="scientific">Dendroctonus ponderosae</name>
    <name type="common">Mountain pine beetle</name>
    <dbReference type="NCBI Taxonomy" id="77166"/>
    <lineage>
        <taxon>Eukaryota</taxon>
        <taxon>Metazoa</taxon>
        <taxon>Ecdysozoa</taxon>
        <taxon>Arthropoda</taxon>
        <taxon>Hexapoda</taxon>
        <taxon>Insecta</taxon>
        <taxon>Pterygota</taxon>
        <taxon>Neoptera</taxon>
        <taxon>Endopterygota</taxon>
        <taxon>Coleoptera</taxon>
        <taxon>Polyphaga</taxon>
        <taxon>Cucujiformia</taxon>
        <taxon>Curculionidae</taxon>
        <taxon>Scolytinae</taxon>
        <taxon>Dendroctonus</taxon>
    </lineage>
</organism>
<feature type="compositionally biased region" description="Low complexity" evidence="1">
    <location>
        <begin position="408"/>
        <end position="423"/>
    </location>
</feature>
<protein>
    <submittedName>
        <fullName evidence="2">Uncharacterized protein</fullName>
    </submittedName>
</protein>
<name>N6UKU7_DENPD</name>
<feature type="compositionally biased region" description="Polar residues" evidence="1">
    <location>
        <begin position="234"/>
        <end position="244"/>
    </location>
</feature>
<dbReference type="SUPFAM" id="SSF50729">
    <property type="entry name" value="PH domain-like"/>
    <property type="match status" value="1"/>
</dbReference>
<evidence type="ECO:0000313" key="2">
    <source>
        <dbReference type="EMBL" id="ENN81296.1"/>
    </source>
</evidence>
<dbReference type="SMART" id="SM00233">
    <property type="entry name" value="PH"/>
    <property type="match status" value="1"/>
</dbReference>
<feature type="compositionally biased region" description="Polar residues" evidence="1">
    <location>
        <begin position="424"/>
        <end position="434"/>
    </location>
</feature>
<dbReference type="PROSITE" id="PS50003">
    <property type="entry name" value="PH_DOMAIN"/>
    <property type="match status" value="1"/>
</dbReference>
<dbReference type="PANTHER" id="PTHR45960">
    <property type="entry name" value="GRB2-ASSOCIATED-BINDING PROTEIN"/>
    <property type="match status" value="1"/>
</dbReference>
<dbReference type="InterPro" id="IPR001849">
    <property type="entry name" value="PH_domain"/>
</dbReference>
<evidence type="ECO:0000256" key="1">
    <source>
        <dbReference type="SAM" id="MobiDB-lite"/>
    </source>
</evidence>
<sequence length="593" mass="66944">MAKSPEEVKWRRRWFLLTHSGNIPGQYVLTYYTDRNRRKLKGVIDLDHCEQVDLGLKLEERKLKFDHIFGIKTPNRTYYLAADTEEEMKSWVTCICRVCSLKCTNEDEDVNIPMNSTDIEITEENANRTGAIGATPPVSPVSTSPYIPISECITGKSPIFDLKDFKSLLEYNQRHSSRYTAQNDMYEFHSQNSYVNLSQDPGRNYVNDVQDPRFYDCPRQLTPQKGGRQDVGSPLQSPTASDNVFNDEEWVQRNVDSDLSRRLSSSVDESMDPDPEPVAAQKSIRLVDAPHTLPPPRPPKSSHVNTAAYLNLAPTPTKKSRGNENEDQSGQVETKVISDDMYDFPRSHTYEAEASKGTLQRRHCYNNAAPTKCAEGTVFHYDVSPKPSTSSITSVFRYDLEATQNLEPSSPAHSHSSSTAAYSNLPSPLLSESQLMPPPTVNRDLKPRRKLSDTLSTSSYNEPPSPRTLAPSVDRKLKPPTPLQEANMRKSFHLSEEDGIRKIRAAPSPTPPGQIDDTYQNQDSYQYLSNRMQYLDLDLEGAASNSGSKVLPKASETDTVYKKVDFRKTEAFNITRNNLEKERQEPVTTFAKK</sequence>
<dbReference type="InterPro" id="IPR011993">
    <property type="entry name" value="PH-like_dom_sf"/>
</dbReference>
<reference evidence="2" key="1">
    <citation type="journal article" date="2013" name="Genome Biol.">
        <title>Draft genome of the mountain pine beetle, Dendroctonus ponderosae Hopkins, a major forest pest.</title>
        <authorList>
            <person name="Keeling C.I."/>
            <person name="Yuen M.M."/>
            <person name="Liao N.Y."/>
            <person name="Docking T.R."/>
            <person name="Chan S.K."/>
            <person name="Taylor G.A."/>
            <person name="Palmquist D.L."/>
            <person name="Jackman S.D."/>
            <person name="Nguyen A."/>
            <person name="Li M."/>
            <person name="Henderson H."/>
            <person name="Janes J.K."/>
            <person name="Zhao Y."/>
            <person name="Pandoh P."/>
            <person name="Moore R."/>
            <person name="Sperling F.A."/>
            <person name="Huber D.P."/>
            <person name="Birol I."/>
            <person name="Jones S.J."/>
            <person name="Bohlmann J."/>
        </authorList>
    </citation>
    <scope>NUCLEOTIDE SEQUENCE</scope>
</reference>
<feature type="region of interest" description="Disordered" evidence="1">
    <location>
        <begin position="197"/>
        <end position="278"/>
    </location>
</feature>
<proteinExistence type="predicted"/>
<gene>
    <name evidence="2" type="ORF">YQE_02300</name>
</gene>
<dbReference type="Pfam" id="PF00169">
    <property type="entry name" value="PH"/>
    <property type="match status" value="1"/>
</dbReference>
<dbReference type="HOGENOM" id="CLU_026404_0_0_1"/>
<dbReference type="EMBL" id="KB740125">
    <property type="protein sequence ID" value="ENN81296.1"/>
    <property type="molecule type" value="Genomic_DNA"/>
</dbReference>
<feature type="region of interest" description="Disordered" evidence="1">
    <location>
        <begin position="406"/>
        <end position="495"/>
    </location>
</feature>
<feature type="compositionally biased region" description="Polar residues" evidence="1">
    <location>
        <begin position="453"/>
        <end position="462"/>
    </location>
</feature>
<dbReference type="Gene3D" id="2.30.29.30">
    <property type="entry name" value="Pleckstrin-homology domain (PH domain)/Phosphotyrosine-binding domain (PTB)"/>
    <property type="match status" value="1"/>
</dbReference>
<feature type="region of interest" description="Disordered" evidence="1">
    <location>
        <begin position="313"/>
        <end position="335"/>
    </location>
</feature>
<dbReference type="GO" id="GO:0007165">
    <property type="term" value="P:signal transduction"/>
    <property type="evidence" value="ECO:0007669"/>
    <property type="project" value="TreeGrafter"/>
</dbReference>
<dbReference type="OrthoDB" id="67516at2759"/>
<dbReference type="InterPro" id="IPR046355">
    <property type="entry name" value="Gab1-4-like"/>
</dbReference>
<accession>N6UKU7</accession>
<dbReference type="AlphaFoldDB" id="N6UKU7"/>